<proteinExistence type="predicted"/>
<dbReference type="PANTHER" id="PTHR36154">
    <property type="entry name" value="DNA-BINDING TRANSCRIPTIONAL ACTIVATOR ALPA"/>
    <property type="match status" value="1"/>
</dbReference>
<evidence type="ECO:0000313" key="1">
    <source>
        <dbReference type="EMBL" id="KAA8560547.1"/>
    </source>
</evidence>
<protein>
    <recommendedName>
        <fullName evidence="3">AlpA family transcriptional regulator</fullName>
    </recommendedName>
</protein>
<evidence type="ECO:0008006" key="3">
    <source>
        <dbReference type="Google" id="ProtNLM"/>
    </source>
</evidence>
<dbReference type="InterPro" id="IPR052931">
    <property type="entry name" value="Prophage_regulatory_activator"/>
</dbReference>
<comment type="caution">
    <text evidence="1">The sequence shown here is derived from an EMBL/GenBank/DDBJ whole genome shotgun (WGS) entry which is preliminary data.</text>
</comment>
<dbReference type="RefSeq" id="WP_150292398.1">
    <property type="nucleotide sequence ID" value="NZ_VTFH01000001.1"/>
</dbReference>
<gene>
    <name evidence="1" type="ORF">FX985_00597</name>
</gene>
<name>A0A5M9IVH6_9PSED</name>
<reference evidence="1 2" key="1">
    <citation type="journal article" date="2018" name="Plant Biotechnol. Rep.">
        <title>Diversity and antifungal activity of endophytic bacteria associated with Panax ginseng seedlings.</title>
        <authorList>
            <person name="Park J.M."/>
            <person name="Hong C.E."/>
            <person name="Jo S.H."/>
        </authorList>
    </citation>
    <scope>NUCLEOTIDE SEQUENCE [LARGE SCALE GENOMIC DNA]</scope>
    <source>
        <strain evidence="1 2">PgKB38</strain>
    </source>
</reference>
<dbReference type="InterPro" id="IPR010260">
    <property type="entry name" value="AlpA"/>
</dbReference>
<accession>A0A5M9IVH6</accession>
<evidence type="ECO:0000313" key="2">
    <source>
        <dbReference type="Proteomes" id="UP000323425"/>
    </source>
</evidence>
<sequence length="82" mass="8977">MNTARTDNPPTTHIEYIKLPEVRRISGLSTPTIYRLAVSGKFPKQVKLGEKSVAWIRAEVNQWAASKAAARGDQAPAATESK</sequence>
<organism evidence="1 2">
    <name type="scientific">Pseudomonas extremaustralis</name>
    <dbReference type="NCBI Taxonomy" id="359110"/>
    <lineage>
        <taxon>Bacteria</taxon>
        <taxon>Pseudomonadati</taxon>
        <taxon>Pseudomonadota</taxon>
        <taxon>Gammaproteobacteria</taxon>
        <taxon>Pseudomonadales</taxon>
        <taxon>Pseudomonadaceae</taxon>
        <taxon>Pseudomonas</taxon>
    </lineage>
</organism>
<dbReference type="AlphaFoldDB" id="A0A5M9IVH6"/>
<dbReference type="Gene3D" id="1.10.238.160">
    <property type="match status" value="1"/>
</dbReference>
<dbReference type="EMBL" id="VTFH01000001">
    <property type="protein sequence ID" value="KAA8560547.1"/>
    <property type="molecule type" value="Genomic_DNA"/>
</dbReference>
<dbReference type="Pfam" id="PF05930">
    <property type="entry name" value="Phage_AlpA"/>
    <property type="match status" value="1"/>
</dbReference>
<dbReference type="Proteomes" id="UP000323425">
    <property type="component" value="Unassembled WGS sequence"/>
</dbReference>
<dbReference type="PANTHER" id="PTHR36154:SF1">
    <property type="entry name" value="DNA-BINDING TRANSCRIPTIONAL ACTIVATOR ALPA"/>
    <property type="match status" value="1"/>
</dbReference>